<dbReference type="EMBL" id="LR593886">
    <property type="protein sequence ID" value="VTR90918.1"/>
    <property type="molecule type" value="Genomic_DNA"/>
</dbReference>
<dbReference type="PANTHER" id="PTHR10151">
    <property type="entry name" value="ECTONUCLEOTIDE PYROPHOSPHATASE/PHOSPHODIESTERASE"/>
    <property type="match status" value="1"/>
</dbReference>
<name>A0A6P2CPH1_9BACT</name>
<feature type="chain" id="PRO_5027083012" description="Metalloenzyme domain-containing protein" evidence="1">
    <location>
        <begin position="34"/>
        <end position="413"/>
    </location>
</feature>
<accession>A0A6P2CPH1</accession>
<keyword evidence="2" id="KW-0378">Hydrolase</keyword>
<dbReference type="InterPro" id="IPR017850">
    <property type="entry name" value="Alkaline_phosphatase_core_sf"/>
</dbReference>
<dbReference type="SUPFAM" id="SSF53649">
    <property type="entry name" value="Alkaline phosphatase-like"/>
    <property type="match status" value="1"/>
</dbReference>
<evidence type="ECO:0000256" key="1">
    <source>
        <dbReference type="SAM" id="SignalP"/>
    </source>
</evidence>
<keyword evidence="1" id="KW-0732">Signal</keyword>
<organism evidence="2 3">
    <name type="scientific">Gemmata massiliana</name>
    <dbReference type="NCBI Taxonomy" id="1210884"/>
    <lineage>
        <taxon>Bacteria</taxon>
        <taxon>Pseudomonadati</taxon>
        <taxon>Planctomycetota</taxon>
        <taxon>Planctomycetia</taxon>
        <taxon>Gemmatales</taxon>
        <taxon>Gemmataceae</taxon>
        <taxon>Gemmata</taxon>
    </lineage>
</organism>
<evidence type="ECO:0008006" key="4">
    <source>
        <dbReference type="Google" id="ProtNLM"/>
    </source>
</evidence>
<dbReference type="InterPro" id="IPR006311">
    <property type="entry name" value="TAT_signal"/>
</dbReference>
<dbReference type="PANTHER" id="PTHR10151:SF120">
    <property type="entry name" value="BIS(5'-ADENOSYL)-TRIPHOSPHATASE"/>
    <property type="match status" value="1"/>
</dbReference>
<dbReference type="PROSITE" id="PS51318">
    <property type="entry name" value="TAT"/>
    <property type="match status" value="1"/>
</dbReference>
<dbReference type="Proteomes" id="UP000464178">
    <property type="component" value="Chromosome"/>
</dbReference>
<sequence length="413" mass="45474">MGSHMPVRSSLSRRGFLAAATAAPLIHSSSALARVAPSATKLPQRVCVVLFDGFGPEYYEASPMPTLKAWAKGGFYKQLKAAMPTVTNTQAAGLCCGVHADEHGITGNSYWDAERDEELFMSDPNLLTSATLFQRAARFGVRSALVSAKQKTVSLLKQGTSYAVGSQQPPAEAAKKYGTPPDIYSADVNYWVWNIAIDLIKNHPKFGLLFVHTTDYPMHKFAPEAADSRAHLSKIDSFLKEAAEADPDMAFIIVPDHGMNAKTTVVNLNKALMERGTPVKIAMSAERDQYPRHHGGYGGTAFIYLNSPKDADKVIKSLKDIEGVEDVLTRDEAAKKHRLNPHRIGDLWVTATKRVVFGHSMKKREELPKDYRSHGSAHEQDIPCFIHRFAGKLPDKEAFATNVDMAKFLYQGT</sequence>
<dbReference type="Pfam" id="PF01663">
    <property type="entry name" value="Phosphodiest"/>
    <property type="match status" value="1"/>
</dbReference>
<dbReference type="Gene3D" id="3.40.720.10">
    <property type="entry name" value="Alkaline Phosphatase, subunit A"/>
    <property type="match status" value="1"/>
</dbReference>
<protein>
    <recommendedName>
        <fullName evidence="4">Metalloenzyme domain-containing protein</fullName>
    </recommendedName>
</protein>
<dbReference type="InterPro" id="IPR002591">
    <property type="entry name" value="Phosphodiest/P_Trfase"/>
</dbReference>
<dbReference type="AlphaFoldDB" id="A0A6P2CPH1"/>
<dbReference type="KEGG" id="gms:SOIL9_67960"/>
<evidence type="ECO:0000313" key="2">
    <source>
        <dbReference type="EMBL" id="VTR90918.1"/>
    </source>
</evidence>
<evidence type="ECO:0000313" key="3">
    <source>
        <dbReference type="Proteomes" id="UP000464178"/>
    </source>
</evidence>
<reference evidence="2 3" key="1">
    <citation type="submission" date="2019-05" db="EMBL/GenBank/DDBJ databases">
        <authorList>
            <consortium name="Science for Life Laboratories"/>
        </authorList>
    </citation>
    <scope>NUCLEOTIDE SEQUENCE [LARGE SCALE GENOMIC DNA]</scope>
    <source>
        <strain evidence="2">Soil9</strain>
    </source>
</reference>
<proteinExistence type="predicted"/>
<dbReference type="InterPro" id="IPR023116">
    <property type="entry name" value="Phosphonoacetate_hydro_insert"/>
</dbReference>
<dbReference type="GO" id="GO:0016787">
    <property type="term" value="F:hydrolase activity"/>
    <property type="evidence" value="ECO:0007669"/>
    <property type="project" value="UniProtKB-KW"/>
</dbReference>
<dbReference type="Gene3D" id="3.30.1360.110">
    <property type="entry name" value="Domain 2, Phosphonoacetate Hydrolase"/>
    <property type="match status" value="1"/>
</dbReference>
<feature type="signal peptide" evidence="1">
    <location>
        <begin position="1"/>
        <end position="33"/>
    </location>
</feature>
<keyword evidence="3" id="KW-1185">Reference proteome</keyword>
<gene>
    <name evidence="2" type="ORF">SOIL9_67960</name>
</gene>